<dbReference type="OrthoDB" id="623670at2759"/>
<dbReference type="InterPro" id="IPR007112">
    <property type="entry name" value="Expansin/allergen_DPBB_dom"/>
</dbReference>
<dbReference type="GO" id="GO:0048046">
    <property type="term" value="C:apoplast"/>
    <property type="evidence" value="ECO:0007669"/>
    <property type="project" value="InterPro"/>
</dbReference>
<evidence type="ECO:0000256" key="1">
    <source>
        <dbReference type="ARBA" id="ARBA00004613"/>
    </source>
</evidence>
<dbReference type="PANTHER" id="PTHR47295">
    <property type="entry name" value="EG45-LIKE DOMAIN CONTAINING PROTEIN 1-RELATED"/>
    <property type="match status" value="1"/>
</dbReference>
<keyword evidence="2" id="KW-0964">Secreted</keyword>
<dbReference type="PROSITE" id="PS50842">
    <property type="entry name" value="EXPANSIN_EG45"/>
    <property type="match status" value="1"/>
</dbReference>
<dbReference type="InterPro" id="IPR044206">
    <property type="entry name" value="EGC1/2"/>
</dbReference>
<dbReference type="GeneID" id="111025139"/>
<dbReference type="Proteomes" id="UP000504603">
    <property type="component" value="Unplaced"/>
</dbReference>
<dbReference type="SMART" id="SM00837">
    <property type="entry name" value="DPBB_1"/>
    <property type="match status" value="1"/>
</dbReference>
<dbReference type="CDD" id="cd22269">
    <property type="entry name" value="DPBB_EG45-like"/>
    <property type="match status" value="1"/>
</dbReference>
<protein>
    <submittedName>
        <fullName evidence="7">EG45-like domain containing protein</fullName>
    </submittedName>
</protein>
<dbReference type="InterPro" id="IPR009009">
    <property type="entry name" value="RlpA-like_DPBB"/>
</dbReference>
<feature type="domain" description="Expansin-like EG45" evidence="5">
    <location>
        <begin position="28"/>
        <end position="131"/>
    </location>
</feature>
<sequence length="131" mass="13787">MEAVIMKFTVVVSLVLSFVSYSAHAETGTATFYTPPYVPSACFGFEEQGTMIAAAGDGIYNNGAACGRMYSVRCTSSTNSVQACTGNSVTVKVVDRCPSPACTSTIDLSQEAFSIIANPDAGRINIEFTQV</sequence>
<dbReference type="GO" id="GO:0009627">
    <property type="term" value="P:systemic acquired resistance"/>
    <property type="evidence" value="ECO:0007669"/>
    <property type="project" value="InterPro"/>
</dbReference>
<dbReference type="Pfam" id="PF03330">
    <property type="entry name" value="DPBB_1"/>
    <property type="match status" value="1"/>
</dbReference>
<organism evidence="6 7">
    <name type="scientific">Momordica charantia</name>
    <name type="common">Bitter gourd</name>
    <name type="synonym">Balsam pear</name>
    <dbReference type="NCBI Taxonomy" id="3673"/>
    <lineage>
        <taxon>Eukaryota</taxon>
        <taxon>Viridiplantae</taxon>
        <taxon>Streptophyta</taxon>
        <taxon>Embryophyta</taxon>
        <taxon>Tracheophyta</taxon>
        <taxon>Spermatophyta</taxon>
        <taxon>Magnoliopsida</taxon>
        <taxon>eudicotyledons</taxon>
        <taxon>Gunneridae</taxon>
        <taxon>Pentapetalae</taxon>
        <taxon>rosids</taxon>
        <taxon>fabids</taxon>
        <taxon>Cucurbitales</taxon>
        <taxon>Cucurbitaceae</taxon>
        <taxon>Momordiceae</taxon>
        <taxon>Momordica</taxon>
    </lineage>
</organism>
<dbReference type="AlphaFoldDB" id="A0A6J1E1N2"/>
<dbReference type="SUPFAM" id="SSF50685">
    <property type="entry name" value="Barwin-like endoglucanases"/>
    <property type="match status" value="1"/>
</dbReference>
<dbReference type="RefSeq" id="XP_022158676.1">
    <property type="nucleotide sequence ID" value="XM_022302984.1"/>
</dbReference>
<dbReference type="PANTHER" id="PTHR47295:SF2">
    <property type="entry name" value="EG45-LIKE DOMAIN CONTAINING PROTEIN 1-RELATED"/>
    <property type="match status" value="1"/>
</dbReference>
<evidence type="ECO:0000256" key="4">
    <source>
        <dbReference type="SAM" id="SignalP"/>
    </source>
</evidence>
<dbReference type="KEGG" id="mcha:111025139"/>
<accession>A0A6J1E1N2</accession>
<evidence type="ECO:0000313" key="7">
    <source>
        <dbReference type="RefSeq" id="XP_022158676.1"/>
    </source>
</evidence>
<dbReference type="InterPro" id="IPR036908">
    <property type="entry name" value="RlpA-like_sf"/>
</dbReference>
<evidence type="ECO:0000256" key="3">
    <source>
        <dbReference type="ARBA" id="ARBA00022729"/>
    </source>
</evidence>
<name>A0A6J1E1N2_MOMCH</name>
<feature type="signal peptide" evidence="4">
    <location>
        <begin position="1"/>
        <end position="25"/>
    </location>
</feature>
<dbReference type="FunFam" id="2.40.40.10:FF:000005">
    <property type="entry name" value="Barwin-related endoglucanase"/>
    <property type="match status" value="1"/>
</dbReference>
<reference evidence="7" key="1">
    <citation type="submission" date="2025-08" db="UniProtKB">
        <authorList>
            <consortium name="RefSeq"/>
        </authorList>
    </citation>
    <scope>IDENTIFICATION</scope>
</reference>
<evidence type="ECO:0000259" key="5">
    <source>
        <dbReference type="PROSITE" id="PS50842"/>
    </source>
</evidence>
<evidence type="ECO:0000256" key="2">
    <source>
        <dbReference type="ARBA" id="ARBA00022525"/>
    </source>
</evidence>
<gene>
    <name evidence="7" type="primary">LOC111025139</name>
</gene>
<dbReference type="Gene3D" id="2.40.40.10">
    <property type="entry name" value="RlpA-like domain"/>
    <property type="match status" value="1"/>
</dbReference>
<keyword evidence="6" id="KW-1185">Reference proteome</keyword>
<evidence type="ECO:0000313" key="6">
    <source>
        <dbReference type="Proteomes" id="UP000504603"/>
    </source>
</evidence>
<proteinExistence type="predicted"/>
<comment type="subcellular location">
    <subcellularLocation>
        <location evidence="1">Secreted</location>
    </subcellularLocation>
</comment>
<keyword evidence="3 4" id="KW-0732">Signal</keyword>
<feature type="chain" id="PRO_5026983774" evidence="4">
    <location>
        <begin position="26"/>
        <end position="131"/>
    </location>
</feature>